<dbReference type="WBParaSite" id="PS1159_v2.g24374.t1">
    <property type="protein sequence ID" value="PS1159_v2.g24374.t1"/>
    <property type="gene ID" value="PS1159_v2.g24374"/>
</dbReference>
<evidence type="ECO:0000313" key="1">
    <source>
        <dbReference type="Proteomes" id="UP000887580"/>
    </source>
</evidence>
<dbReference type="Proteomes" id="UP000887580">
    <property type="component" value="Unplaced"/>
</dbReference>
<name>A0AC35G7Z9_9BILA</name>
<protein>
    <submittedName>
        <fullName evidence="2">Uncharacterized protein</fullName>
    </submittedName>
</protein>
<reference evidence="2" key="1">
    <citation type="submission" date="2022-11" db="UniProtKB">
        <authorList>
            <consortium name="WormBaseParasite"/>
        </authorList>
    </citation>
    <scope>IDENTIFICATION</scope>
</reference>
<evidence type="ECO:0000313" key="2">
    <source>
        <dbReference type="WBParaSite" id="PS1159_v2.g24374.t1"/>
    </source>
</evidence>
<proteinExistence type="predicted"/>
<sequence length="172" mass="19519">MEETNERTKENGGGAKTSSLGAVKASAADIGQKKEKQSKKSEKASKRNYYSNDENDPPTTSKSKFSKSAHVEKRHSSSTNVPAKNSLPAFAINKKEVERKSEIEQKQAKEIIEKKLEEKTQAEKQKCEEAEYEKKLALERAKELEKEENCKKVRKDLWGSFDKDDYEDAAEE</sequence>
<accession>A0AC35G7Z9</accession>
<organism evidence="1 2">
    <name type="scientific">Panagrolaimus sp. PS1159</name>
    <dbReference type="NCBI Taxonomy" id="55785"/>
    <lineage>
        <taxon>Eukaryota</taxon>
        <taxon>Metazoa</taxon>
        <taxon>Ecdysozoa</taxon>
        <taxon>Nematoda</taxon>
        <taxon>Chromadorea</taxon>
        <taxon>Rhabditida</taxon>
        <taxon>Tylenchina</taxon>
        <taxon>Panagrolaimomorpha</taxon>
        <taxon>Panagrolaimoidea</taxon>
        <taxon>Panagrolaimidae</taxon>
        <taxon>Panagrolaimus</taxon>
    </lineage>
</organism>